<dbReference type="PROSITE" id="PS00239">
    <property type="entry name" value="RECEPTOR_TYR_KIN_II"/>
    <property type="match status" value="1"/>
</dbReference>
<evidence type="ECO:0000256" key="2">
    <source>
        <dbReference type="ARBA" id="ARBA00011902"/>
    </source>
</evidence>
<evidence type="ECO:0000256" key="18">
    <source>
        <dbReference type="SAM" id="Phobius"/>
    </source>
</evidence>
<dbReference type="Gene3D" id="3.30.200.20">
    <property type="entry name" value="Phosphorylase Kinase, domain 1"/>
    <property type="match status" value="1"/>
</dbReference>
<dbReference type="InterPro" id="IPR002011">
    <property type="entry name" value="Tyr_kinase_rcpt_2_CS"/>
</dbReference>
<dbReference type="InterPro" id="IPR008266">
    <property type="entry name" value="Tyr_kinase_AS"/>
</dbReference>
<dbReference type="PROSITE" id="PS01286">
    <property type="entry name" value="FA58C_2"/>
    <property type="match status" value="1"/>
</dbReference>
<evidence type="ECO:0000256" key="3">
    <source>
        <dbReference type="ARBA" id="ARBA00022475"/>
    </source>
</evidence>
<evidence type="ECO:0000256" key="17">
    <source>
        <dbReference type="SAM" id="MobiDB-lite"/>
    </source>
</evidence>
<feature type="region of interest" description="Disordered" evidence="17">
    <location>
        <begin position="1"/>
        <end position="57"/>
    </location>
</feature>
<dbReference type="SUPFAM" id="SSF49785">
    <property type="entry name" value="Galactose-binding domain-like"/>
    <property type="match status" value="1"/>
</dbReference>
<feature type="region of interest" description="Disordered" evidence="17">
    <location>
        <begin position="424"/>
        <end position="466"/>
    </location>
</feature>
<dbReference type="InterPro" id="IPR048525">
    <property type="entry name" value="DDR1-2_DS-like"/>
</dbReference>
<dbReference type="SMART" id="SM00231">
    <property type="entry name" value="FA58C"/>
    <property type="match status" value="1"/>
</dbReference>
<dbReference type="CDD" id="cd00057">
    <property type="entry name" value="FA58C"/>
    <property type="match status" value="1"/>
</dbReference>
<keyword evidence="5 18" id="KW-0812">Transmembrane</keyword>
<keyword evidence="14" id="KW-0675">Receptor</keyword>
<comment type="catalytic activity">
    <reaction evidence="16">
        <text>L-tyrosyl-[protein] + ATP = O-phospho-L-tyrosyl-[protein] + ADP + H(+)</text>
        <dbReference type="Rhea" id="RHEA:10596"/>
        <dbReference type="Rhea" id="RHEA-COMP:10136"/>
        <dbReference type="Rhea" id="RHEA-COMP:20101"/>
        <dbReference type="ChEBI" id="CHEBI:15378"/>
        <dbReference type="ChEBI" id="CHEBI:30616"/>
        <dbReference type="ChEBI" id="CHEBI:46858"/>
        <dbReference type="ChEBI" id="CHEBI:61978"/>
        <dbReference type="ChEBI" id="CHEBI:456216"/>
        <dbReference type="EC" id="2.7.10.1"/>
    </reaction>
</comment>
<evidence type="ECO:0000259" key="20">
    <source>
        <dbReference type="PROSITE" id="PS50022"/>
    </source>
</evidence>
<keyword evidence="8" id="KW-0418">Kinase</keyword>
<keyword evidence="15" id="KW-0325">Glycoprotein</keyword>
<dbReference type="InterPro" id="IPR020635">
    <property type="entry name" value="Tyr_kinase_cat_dom"/>
</dbReference>
<dbReference type="Gene3D" id="2.60.120.1190">
    <property type="match status" value="1"/>
</dbReference>
<dbReference type="InterPro" id="IPR000421">
    <property type="entry name" value="FA58C"/>
</dbReference>
<evidence type="ECO:0000256" key="14">
    <source>
        <dbReference type="ARBA" id="ARBA00023170"/>
    </source>
</evidence>
<evidence type="ECO:0000256" key="13">
    <source>
        <dbReference type="ARBA" id="ARBA00023157"/>
    </source>
</evidence>
<evidence type="ECO:0000256" key="11">
    <source>
        <dbReference type="ARBA" id="ARBA00023136"/>
    </source>
</evidence>
<organism evidence="21 22">
    <name type="scientific">Ranitomeya imitator</name>
    <name type="common">mimic poison frog</name>
    <dbReference type="NCBI Taxonomy" id="111125"/>
    <lineage>
        <taxon>Eukaryota</taxon>
        <taxon>Metazoa</taxon>
        <taxon>Chordata</taxon>
        <taxon>Craniata</taxon>
        <taxon>Vertebrata</taxon>
        <taxon>Euteleostomi</taxon>
        <taxon>Amphibia</taxon>
        <taxon>Batrachia</taxon>
        <taxon>Anura</taxon>
        <taxon>Neobatrachia</taxon>
        <taxon>Hyloidea</taxon>
        <taxon>Dendrobatidae</taxon>
        <taxon>Dendrobatinae</taxon>
        <taxon>Ranitomeya</taxon>
    </lineage>
</organism>
<dbReference type="Gene3D" id="2.60.120.260">
    <property type="entry name" value="Galactose-binding domain-like"/>
    <property type="match status" value="1"/>
</dbReference>
<keyword evidence="3" id="KW-1003">Cell membrane</keyword>
<sequence>MEGGEQRQVNAALGGEEGSEEEEGRDTQSLVPECPKGENPRTCHRAREPGHNENYGSQFHESSVTEDMKMASRIVFLSLLIGSSLAEPDAHFDPSTCRYALGMQDRTIPDEDITASSAWSDSTEAKHSRLESNEGDGAWCPAGPVYPSNEEYLQIDLRNLHFLTLVGTQGRDSGGLGKEFVRHYQLRYSRDGYKWAQWRDRWGNEVIVGNENTHDLVLKDLGPPIIARYVRFYPMADRVMSVCLRVELYGCDWQDGLRSYTSPPGDIMTLVSGMVNLNDSTYDGFTVGGLHYGGLGQLTDGVIGADDFLQHKEQGVWPGYDYVGWNEASFPSGYLEMEFEFDALRSFTYMRVHANNMHSRGVQVFRRVDCYFKRSLHTPWDVSPVTLSLAMDVRDPSARTSPCRCPAGRPGSCAVTITSPVHVYDSSEPEEPSPLPEPRDATLQPPTTEAPQGTSQKTASTTIGSASETVHEAVSVNRINQPIVKDESSNTAILIGCLMVIILLLLVVIILILWRQRWKRLLGKAQHRPSDIDLTARLSLPSDTVVINNTQNLSLASRHGSRYERILTSEGEYQEPSHNPLAKMSTLCPNSDGAALLLNNPAYELLLSTYSRPITEPGGVQAKPINSQEGGYRELESPKLPMLCPPSVPHYAEADIVTLQGVTGGNTYAVPALTADTLTSKELPLSKFPRGHLLFREKLGEGQFGEVHLCEVVNPHELPVLQFPFNMRKGRSLLVAVKLLRSDANKNARSDFLKELKILSRLSDPHIIRLLGACLDEDPLCMITEYMENGDLNQFLSAHELAKEDERMEDGHNPPCISFPSLLHVALQICSGMKYLSSLNFVHRDLASRNCLVGENLTIKIADFGMSRNLYAGDYYRIQGRAVLPIRWMAWECILMGKFTTASDVWAFAVTLWEIFMMCKEQPYGELNDEDVIENAGEVFRDSKKQISLSRPPPCPQSLYELMLQCWARDCRERPLFQDIHALLTSHALCCPTVEVKE</sequence>
<dbReference type="PRINTS" id="PR00109">
    <property type="entry name" value="TYRKINASE"/>
</dbReference>
<feature type="region of interest" description="Disordered" evidence="17">
    <location>
        <begin position="115"/>
        <end position="134"/>
    </location>
</feature>
<dbReference type="PROSITE" id="PS00109">
    <property type="entry name" value="PROTEIN_KINASE_TYR"/>
    <property type="match status" value="1"/>
</dbReference>
<evidence type="ECO:0000256" key="16">
    <source>
        <dbReference type="ARBA" id="ARBA00051243"/>
    </source>
</evidence>
<keyword evidence="12" id="KW-0829">Tyrosine-protein kinase</keyword>
<name>A0ABN9KZ35_9NEOB</name>
<feature type="compositionally biased region" description="Polar residues" evidence="17">
    <location>
        <begin position="444"/>
        <end position="466"/>
    </location>
</feature>
<dbReference type="Proteomes" id="UP001176940">
    <property type="component" value="Unassembled WGS sequence"/>
</dbReference>
<dbReference type="Gene3D" id="1.10.510.10">
    <property type="entry name" value="Transferase(Phosphotransferase) domain 1"/>
    <property type="match status" value="1"/>
</dbReference>
<keyword evidence="7" id="KW-0547">Nucleotide-binding</keyword>
<evidence type="ECO:0000256" key="4">
    <source>
        <dbReference type="ARBA" id="ARBA00022679"/>
    </source>
</evidence>
<accession>A0ABN9KZ35</accession>
<dbReference type="PANTHER" id="PTHR24416">
    <property type="entry name" value="TYROSINE-PROTEIN KINASE RECEPTOR"/>
    <property type="match status" value="1"/>
</dbReference>
<proteinExistence type="predicted"/>
<dbReference type="PROSITE" id="PS01285">
    <property type="entry name" value="FA58C_1"/>
    <property type="match status" value="1"/>
</dbReference>
<evidence type="ECO:0000256" key="8">
    <source>
        <dbReference type="ARBA" id="ARBA00022777"/>
    </source>
</evidence>
<keyword evidence="11 18" id="KW-0472">Membrane</keyword>
<dbReference type="InterPro" id="IPR001245">
    <property type="entry name" value="Ser-Thr/Tyr_kinase_cat_dom"/>
</dbReference>
<dbReference type="Pfam" id="PF07714">
    <property type="entry name" value="PK_Tyr_Ser-Thr"/>
    <property type="match status" value="1"/>
</dbReference>
<keyword evidence="6" id="KW-0732">Signal</keyword>
<evidence type="ECO:0000256" key="1">
    <source>
        <dbReference type="ARBA" id="ARBA00004251"/>
    </source>
</evidence>
<keyword evidence="9" id="KW-0067">ATP-binding</keyword>
<dbReference type="InterPro" id="IPR050122">
    <property type="entry name" value="RTK"/>
</dbReference>
<evidence type="ECO:0000313" key="21">
    <source>
        <dbReference type="EMBL" id="CAJ0924824.1"/>
    </source>
</evidence>
<reference evidence="21" key="1">
    <citation type="submission" date="2023-07" db="EMBL/GenBank/DDBJ databases">
        <authorList>
            <person name="Stuckert A."/>
        </authorList>
    </citation>
    <scope>NUCLEOTIDE SEQUENCE</scope>
</reference>
<comment type="caution">
    <text evidence="21">The sequence shown here is derived from an EMBL/GenBank/DDBJ whole genome shotgun (WGS) entry which is preliminary data.</text>
</comment>
<dbReference type="PROSITE" id="PS50011">
    <property type="entry name" value="PROTEIN_KINASE_DOM"/>
    <property type="match status" value="1"/>
</dbReference>
<dbReference type="InterPro" id="IPR000719">
    <property type="entry name" value="Prot_kinase_dom"/>
</dbReference>
<gene>
    <name evidence="21" type="ORF">RIMI_LOCUS2356801</name>
</gene>
<keyword evidence="4" id="KW-0808">Transferase</keyword>
<evidence type="ECO:0000256" key="9">
    <source>
        <dbReference type="ARBA" id="ARBA00022840"/>
    </source>
</evidence>
<dbReference type="InterPro" id="IPR011009">
    <property type="entry name" value="Kinase-like_dom_sf"/>
</dbReference>
<protein>
    <recommendedName>
        <fullName evidence="2">receptor protein-tyrosine kinase</fullName>
        <ecNumber evidence="2">2.7.10.1</ecNumber>
    </recommendedName>
</protein>
<dbReference type="EC" id="2.7.10.1" evidence="2"/>
<evidence type="ECO:0000256" key="6">
    <source>
        <dbReference type="ARBA" id="ARBA00022729"/>
    </source>
</evidence>
<dbReference type="PANTHER" id="PTHR24416:SF333">
    <property type="entry name" value="EPITHELIAL DISCOIDIN DOMAIN-CONTAINING RECEPTOR 1"/>
    <property type="match status" value="1"/>
</dbReference>
<keyword evidence="13" id="KW-1015">Disulfide bond</keyword>
<evidence type="ECO:0000256" key="15">
    <source>
        <dbReference type="ARBA" id="ARBA00023180"/>
    </source>
</evidence>
<keyword evidence="10 18" id="KW-1133">Transmembrane helix</keyword>
<feature type="transmembrane region" description="Helical" evidence="18">
    <location>
        <begin position="492"/>
        <end position="514"/>
    </location>
</feature>
<evidence type="ECO:0000256" key="5">
    <source>
        <dbReference type="ARBA" id="ARBA00022692"/>
    </source>
</evidence>
<dbReference type="InterPro" id="IPR008979">
    <property type="entry name" value="Galactose-bd-like_sf"/>
</dbReference>
<dbReference type="Pfam" id="PF00754">
    <property type="entry name" value="F5_F8_type_C"/>
    <property type="match status" value="1"/>
</dbReference>
<dbReference type="SMART" id="SM00219">
    <property type="entry name" value="TyrKc"/>
    <property type="match status" value="1"/>
</dbReference>
<feature type="domain" description="F5/8 type C" evidence="20">
    <location>
        <begin position="97"/>
        <end position="251"/>
    </location>
</feature>
<evidence type="ECO:0000313" key="22">
    <source>
        <dbReference type="Proteomes" id="UP001176940"/>
    </source>
</evidence>
<dbReference type="PROSITE" id="PS50022">
    <property type="entry name" value="FA58C_3"/>
    <property type="match status" value="1"/>
</dbReference>
<evidence type="ECO:0000256" key="10">
    <source>
        <dbReference type="ARBA" id="ARBA00022989"/>
    </source>
</evidence>
<evidence type="ECO:0000256" key="12">
    <source>
        <dbReference type="ARBA" id="ARBA00023137"/>
    </source>
</evidence>
<feature type="compositionally biased region" description="Basic and acidic residues" evidence="17">
    <location>
        <begin position="35"/>
        <end position="51"/>
    </location>
</feature>
<dbReference type="EMBL" id="CAUEEQ010003280">
    <property type="protein sequence ID" value="CAJ0924824.1"/>
    <property type="molecule type" value="Genomic_DNA"/>
</dbReference>
<feature type="compositionally biased region" description="Basic and acidic residues" evidence="17">
    <location>
        <begin position="123"/>
        <end position="132"/>
    </location>
</feature>
<feature type="domain" description="Protein kinase" evidence="19">
    <location>
        <begin position="693"/>
        <end position="984"/>
    </location>
</feature>
<dbReference type="SUPFAM" id="SSF56112">
    <property type="entry name" value="Protein kinase-like (PK-like)"/>
    <property type="match status" value="1"/>
</dbReference>
<comment type="subcellular location">
    <subcellularLocation>
        <location evidence="1">Cell membrane</location>
        <topology evidence="1">Single-pass type I membrane protein</topology>
    </subcellularLocation>
</comment>
<evidence type="ECO:0000259" key="19">
    <source>
        <dbReference type="PROSITE" id="PS50011"/>
    </source>
</evidence>
<evidence type="ECO:0000256" key="7">
    <source>
        <dbReference type="ARBA" id="ARBA00022741"/>
    </source>
</evidence>
<keyword evidence="22" id="KW-1185">Reference proteome</keyword>
<dbReference type="Pfam" id="PF21114">
    <property type="entry name" value="DDR1-2_DS-like"/>
    <property type="match status" value="1"/>
</dbReference>